<feature type="region of interest" description="Disordered" evidence="1">
    <location>
        <begin position="48"/>
        <end position="119"/>
    </location>
</feature>
<keyword evidence="2" id="KW-0732">Signal</keyword>
<evidence type="ECO:0000256" key="2">
    <source>
        <dbReference type="SAM" id="SignalP"/>
    </source>
</evidence>
<feature type="compositionally biased region" description="Basic and acidic residues" evidence="1">
    <location>
        <begin position="48"/>
        <end position="65"/>
    </location>
</feature>
<proteinExistence type="predicted"/>
<name>C7RGN0_ANAPD</name>
<feature type="compositionally biased region" description="Basic and acidic residues" evidence="1">
    <location>
        <begin position="73"/>
        <end position="82"/>
    </location>
</feature>
<evidence type="ECO:0000313" key="3">
    <source>
        <dbReference type="EMBL" id="ACV28641.1"/>
    </source>
</evidence>
<reference evidence="3 4" key="1">
    <citation type="journal article" date="2009" name="Stand. Genomic Sci.">
        <title>Complete genome sequence of Anaerococcus prevotii type strain (PC1).</title>
        <authorList>
            <person name="Labutti K."/>
            <person name="Pukall R."/>
            <person name="Steenblock K."/>
            <person name="Glavina Del Rio T."/>
            <person name="Tice H."/>
            <person name="Copeland A."/>
            <person name="Cheng J.F."/>
            <person name="Lucas S."/>
            <person name="Chen F."/>
            <person name="Nolan M."/>
            <person name="Bruce D."/>
            <person name="Goodwin L."/>
            <person name="Pitluck S."/>
            <person name="Ivanova N."/>
            <person name="Mavromatis K."/>
            <person name="Ovchinnikova G."/>
            <person name="Pati A."/>
            <person name="Chen A."/>
            <person name="Palaniappan K."/>
            <person name="Land M."/>
            <person name="Hauser L."/>
            <person name="Chang Y.J."/>
            <person name="Jeffries C.D."/>
            <person name="Chain P."/>
            <person name="Saunders E."/>
            <person name="Brettin T."/>
            <person name="Detter J.C."/>
            <person name="Han C."/>
            <person name="Goker M."/>
            <person name="Bristow J."/>
            <person name="Eisen J.A."/>
            <person name="Markowitz V."/>
            <person name="Hugenholtz P."/>
            <person name="Kyrpides N.C."/>
            <person name="Klenk H.P."/>
            <person name="Lapidus A."/>
        </authorList>
    </citation>
    <scope>NUCLEOTIDE SEQUENCE [LARGE SCALE GENOMIC DNA]</scope>
    <source>
        <strain evidence="4">ATCC 9321 / DSM 20548 / JCM 6508 / NCTC 11806 / PC1</strain>
    </source>
</reference>
<dbReference type="InterPro" id="IPR040912">
    <property type="entry name" value="DUF5633"/>
</dbReference>
<feature type="compositionally biased region" description="Basic and acidic residues" evidence="1">
    <location>
        <begin position="91"/>
        <end position="103"/>
    </location>
</feature>
<evidence type="ECO:0000256" key="1">
    <source>
        <dbReference type="SAM" id="MobiDB-lite"/>
    </source>
</evidence>
<feature type="compositionally biased region" description="Polar residues" evidence="1">
    <location>
        <begin position="165"/>
        <end position="175"/>
    </location>
</feature>
<gene>
    <name evidence="3" type="ordered locus">Apre_0599</name>
</gene>
<dbReference type="KEGG" id="apr:Apre_0599"/>
<evidence type="ECO:0000313" key="4">
    <source>
        <dbReference type="Proteomes" id="UP000002294"/>
    </source>
</evidence>
<evidence type="ECO:0008006" key="5">
    <source>
        <dbReference type="Google" id="ProtNLM"/>
    </source>
</evidence>
<accession>C7RGN0</accession>
<feature type="compositionally biased region" description="Basic and acidic residues" evidence="1">
    <location>
        <begin position="152"/>
        <end position="164"/>
    </location>
</feature>
<dbReference type="HOGENOM" id="CLU_1346623_0_0_9"/>
<feature type="compositionally biased region" description="Polar residues" evidence="1">
    <location>
        <begin position="109"/>
        <end position="118"/>
    </location>
</feature>
<feature type="signal peptide" evidence="2">
    <location>
        <begin position="1"/>
        <end position="26"/>
    </location>
</feature>
<dbReference type="Pfam" id="PF18656">
    <property type="entry name" value="DUF5633"/>
    <property type="match status" value="1"/>
</dbReference>
<feature type="region of interest" description="Disordered" evidence="1">
    <location>
        <begin position="132"/>
        <end position="177"/>
    </location>
</feature>
<dbReference type="Proteomes" id="UP000002294">
    <property type="component" value="Chromosome"/>
</dbReference>
<dbReference type="AlphaFoldDB" id="C7RGN0"/>
<protein>
    <recommendedName>
        <fullName evidence="5">Gram-positive cocci surface proteins LPxTG domain-containing protein</fullName>
    </recommendedName>
</protein>
<dbReference type="STRING" id="525919.Apre_0599"/>
<feature type="chain" id="PRO_5002983762" description="Gram-positive cocci surface proteins LPxTG domain-containing protein" evidence="2">
    <location>
        <begin position="27"/>
        <end position="203"/>
    </location>
</feature>
<keyword evidence="4" id="KW-1185">Reference proteome</keyword>
<sequence length="203" mass="21865">MKKNKLIGASLALALGTGLLAQPAYANAELESDLQKASELTESMKNHIVEVDKIRRGKSEEKPNDNETPSTPSKDDKDHSDDLTGGALESKGYDSKEEAETAGKKALKNSPNKKSFSVSKGVDGKYYFHLWEDGENTTDNTKDNTSKQSTKTSKEDTSKNKENNKQVANNSSNVKTGIEPLIGTAGVLVASIGALGFSKKENK</sequence>
<dbReference type="EMBL" id="CP001708">
    <property type="protein sequence ID" value="ACV28641.1"/>
    <property type="molecule type" value="Genomic_DNA"/>
</dbReference>
<dbReference type="RefSeq" id="WP_015777551.1">
    <property type="nucleotide sequence ID" value="NC_013171.1"/>
</dbReference>
<organism evidence="3 4">
    <name type="scientific">Anaerococcus prevotii (strain ATCC 9321 / DSM 20548 / JCM 6508 / NCTC 11806 / PC1)</name>
    <name type="common">Peptostreptococcus prevotii</name>
    <name type="synonym">Peptococcus prevotii</name>
    <dbReference type="NCBI Taxonomy" id="525919"/>
    <lineage>
        <taxon>Bacteria</taxon>
        <taxon>Bacillati</taxon>
        <taxon>Bacillota</taxon>
        <taxon>Tissierellia</taxon>
        <taxon>Tissierellales</taxon>
        <taxon>Peptoniphilaceae</taxon>
        <taxon>Anaerococcus</taxon>
    </lineage>
</organism>
<dbReference type="Gene3D" id="2.30.29.80">
    <property type="match status" value="1"/>
</dbReference>